<evidence type="ECO:0000313" key="1">
    <source>
        <dbReference type="EMBL" id="PQO32317.1"/>
    </source>
</evidence>
<reference evidence="1 2" key="1">
    <citation type="submission" date="2018-02" db="EMBL/GenBank/DDBJ databases">
        <title>Comparative genomes isolates from brazilian mangrove.</title>
        <authorList>
            <person name="Araujo J.E."/>
            <person name="Taketani R.G."/>
            <person name="Silva M.C.P."/>
            <person name="Loureco M.V."/>
            <person name="Andreote F.D."/>
        </authorList>
    </citation>
    <scope>NUCLEOTIDE SEQUENCE [LARGE SCALE GENOMIC DNA]</scope>
    <source>
        <strain evidence="1 2">Hex-1 MGV</strain>
    </source>
</reference>
<dbReference type="AlphaFoldDB" id="A0A2S8FJH8"/>
<comment type="caution">
    <text evidence="1">The sequence shown here is derived from an EMBL/GenBank/DDBJ whole genome shotgun (WGS) entry which is preliminary data.</text>
</comment>
<accession>A0A2S8FJH8</accession>
<evidence type="ECO:0000313" key="2">
    <source>
        <dbReference type="Proteomes" id="UP000238322"/>
    </source>
</evidence>
<dbReference type="Proteomes" id="UP000238322">
    <property type="component" value="Unassembled WGS sequence"/>
</dbReference>
<gene>
    <name evidence="1" type="ORF">C5Y83_19000</name>
</gene>
<organism evidence="1 2">
    <name type="scientific">Blastopirellula marina</name>
    <dbReference type="NCBI Taxonomy" id="124"/>
    <lineage>
        <taxon>Bacteria</taxon>
        <taxon>Pseudomonadati</taxon>
        <taxon>Planctomycetota</taxon>
        <taxon>Planctomycetia</taxon>
        <taxon>Pirellulales</taxon>
        <taxon>Pirellulaceae</taxon>
        <taxon>Blastopirellula</taxon>
    </lineage>
</organism>
<proteinExistence type="predicted"/>
<name>A0A2S8FJH8_9BACT</name>
<protein>
    <submittedName>
        <fullName evidence="1">Uncharacterized protein</fullName>
    </submittedName>
</protein>
<sequence length="59" mass="6588">MGRIPHANQMPKTAISSIRVELHGLKRLFQSTVSRAQLEVRGQSDNNPFKMSHSAPLFA</sequence>
<dbReference type="EMBL" id="PUHY01000012">
    <property type="protein sequence ID" value="PQO32317.1"/>
    <property type="molecule type" value="Genomic_DNA"/>
</dbReference>